<keyword evidence="6" id="KW-0326">Glycosidase</keyword>
<dbReference type="Pfam" id="PF22848">
    <property type="entry name" value="ASD1_dom"/>
    <property type="match status" value="1"/>
</dbReference>
<feature type="transmembrane region" description="Helical" evidence="7">
    <location>
        <begin position="583"/>
        <end position="604"/>
    </location>
</feature>
<proteinExistence type="inferred from homology"/>
<dbReference type="SUPFAM" id="SSF51445">
    <property type="entry name" value="(Trans)glycosidases"/>
    <property type="match status" value="1"/>
</dbReference>
<comment type="caution">
    <text evidence="9">The sequence shown here is derived from an EMBL/GenBank/DDBJ whole genome shotgun (WGS) entry which is preliminary data.</text>
</comment>
<dbReference type="InterPro" id="IPR010720">
    <property type="entry name" value="Alpha-L-AF_C"/>
</dbReference>
<organism evidence="9">
    <name type="scientific">Ignisphaera aggregans</name>
    <dbReference type="NCBI Taxonomy" id="334771"/>
    <lineage>
        <taxon>Archaea</taxon>
        <taxon>Thermoproteota</taxon>
        <taxon>Thermoprotei</taxon>
        <taxon>Desulfurococcales</taxon>
        <taxon>Desulfurococcaceae</taxon>
        <taxon>Ignisphaera</taxon>
    </lineage>
</organism>
<dbReference type="AlphaFoldDB" id="A0A7J2U347"/>
<evidence type="ECO:0000313" key="9">
    <source>
        <dbReference type="EMBL" id="HEM66737.1"/>
    </source>
</evidence>
<dbReference type="GO" id="GO:0046556">
    <property type="term" value="F:alpha-L-arabinofuranosidase activity"/>
    <property type="evidence" value="ECO:0007669"/>
    <property type="project" value="UniProtKB-EC"/>
</dbReference>
<keyword evidence="4" id="KW-0378">Hydrolase</keyword>
<keyword evidence="7" id="KW-1133">Transmembrane helix</keyword>
<name>A0A7J2U347_9CREN</name>
<gene>
    <name evidence="9" type="ORF">ENO26_04105</name>
</gene>
<dbReference type="PANTHER" id="PTHR43576">
    <property type="entry name" value="ALPHA-L-ARABINOFURANOSIDASE C-RELATED"/>
    <property type="match status" value="1"/>
</dbReference>
<evidence type="ECO:0000256" key="6">
    <source>
        <dbReference type="ARBA" id="ARBA00023295"/>
    </source>
</evidence>
<evidence type="ECO:0000256" key="1">
    <source>
        <dbReference type="ARBA" id="ARBA00001462"/>
    </source>
</evidence>
<dbReference type="EC" id="3.2.1.55" evidence="3"/>
<dbReference type="InterPro" id="IPR013780">
    <property type="entry name" value="Glyco_hydro_b"/>
</dbReference>
<feature type="domain" description="Alpha-L-arabinofuranosidase C-terminal" evidence="8">
    <location>
        <begin position="338"/>
        <end position="517"/>
    </location>
</feature>
<sequence>MEVYLRRNISRVIISLEKENGMILDKHVIEDVNGEWKEYDFNLSIPQGSINVGERIRFAITSDVPGWFEVDHASLMPADNIYGFDPDVIRFMKEAGITLIRWPGGNFASQYHWKDGIGPMVCRPTRLNMAWNIPEFNYVGTDEFMKFAELVGAEPLLAVNAGWNGTVEEATEWVEYVNGNPNTTKWGAIRAQNGHTKPYNVTWWELGNELYGSWQIGHMTASEYAERYMELYKAMKAVDPKIHLIANGGLDNAAQDHYSSWLPWDDPLLSANPGKVEYLSRHYLIWVDMTESDYYKAIGWTYAIRERWKEMREILKNYQSPIPKLAITEAQGARDLDVSTTMIEAMWVAGLYNSAIYSDGFVGIITRSALIEYGGGLRKEFEVVYPTPAFYVHKIYATQPGRYPVFVRIVSPTFSAGARPPEIPLSTDNPYVDAVALFNENKTTLSILLVNYHHEKAINVNLAIHNYKIDEKTKVVRLAGKDIASRNTWRNPDNIKPVEYYMDVKQSSIELDLPPLSITLLLINGSIIPGPAPNPYEISIPMPTQTMSTITPALTTTYTHLATITQTVTYVITQTSIERVIDWQMILVPVTISLVVGMIIGWYIKRR</sequence>
<comment type="catalytic activity">
    <reaction evidence="1">
        <text>Hydrolysis of terminal non-reducing alpha-L-arabinofuranoside residues in alpha-L-arabinosides.</text>
        <dbReference type="EC" id="3.2.1.55"/>
    </reaction>
</comment>
<dbReference type="InterPro" id="IPR055235">
    <property type="entry name" value="ASD1_cat"/>
</dbReference>
<dbReference type="GO" id="GO:0000272">
    <property type="term" value="P:polysaccharide catabolic process"/>
    <property type="evidence" value="ECO:0007669"/>
    <property type="project" value="TreeGrafter"/>
</dbReference>
<dbReference type="Gene3D" id="2.60.40.1180">
    <property type="entry name" value="Golgi alpha-mannosidase II"/>
    <property type="match status" value="1"/>
</dbReference>
<dbReference type="GO" id="GO:0046373">
    <property type="term" value="P:L-arabinose metabolic process"/>
    <property type="evidence" value="ECO:0007669"/>
    <property type="project" value="InterPro"/>
</dbReference>
<evidence type="ECO:0000256" key="4">
    <source>
        <dbReference type="ARBA" id="ARBA00022801"/>
    </source>
</evidence>
<keyword evidence="5" id="KW-0119">Carbohydrate metabolism</keyword>
<dbReference type="InterPro" id="IPR017853">
    <property type="entry name" value="GH"/>
</dbReference>
<dbReference type="Gene3D" id="3.20.20.80">
    <property type="entry name" value="Glycosidases"/>
    <property type="match status" value="1"/>
</dbReference>
<evidence type="ECO:0000256" key="7">
    <source>
        <dbReference type="SAM" id="Phobius"/>
    </source>
</evidence>
<dbReference type="EMBL" id="DSEU01000028">
    <property type="protein sequence ID" value="HEM66737.1"/>
    <property type="molecule type" value="Genomic_DNA"/>
</dbReference>
<dbReference type="SUPFAM" id="SSF51011">
    <property type="entry name" value="Glycosyl hydrolase domain"/>
    <property type="match status" value="1"/>
</dbReference>
<accession>A0A7J2U347</accession>
<protein>
    <recommendedName>
        <fullName evidence="3">non-reducing end alpha-L-arabinofuranosidase</fullName>
        <ecNumber evidence="3">3.2.1.55</ecNumber>
    </recommendedName>
</protein>
<evidence type="ECO:0000256" key="5">
    <source>
        <dbReference type="ARBA" id="ARBA00023277"/>
    </source>
</evidence>
<keyword evidence="7" id="KW-0472">Membrane</keyword>
<reference evidence="9" key="1">
    <citation type="journal article" date="2020" name="mSystems">
        <title>Genome- and Community-Level Interaction Insights into Carbon Utilization and Element Cycling Functions of Hydrothermarchaeota in Hydrothermal Sediment.</title>
        <authorList>
            <person name="Zhou Z."/>
            <person name="Liu Y."/>
            <person name="Xu W."/>
            <person name="Pan J."/>
            <person name="Luo Z.H."/>
            <person name="Li M."/>
        </authorList>
    </citation>
    <scope>NUCLEOTIDE SEQUENCE [LARGE SCALE GENOMIC DNA]</scope>
    <source>
        <strain evidence="9">SpSt-125</strain>
    </source>
</reference>
<comment type="similarity">
    <text evidence="2">Belongs to the glycosyl hydrolase 51 family.</text>
</comment>
<dbReference type="Pfam" id="PF06964">
    <property type="entry name" value="Alpha-L-AF_C"/>
    <property type="match status" value="1"/>
</dbReference>
<evidence type="ECO:0000256" key="2">
    <source>
        <dbReference type="ARBA" id="ARBA00007186"/>
    </source>
</evidence>
<evidence type="ECO:0000259" key="8">
    <source>
        <dbReference type="SMART" id="SM00813"/>
    </source>
</evidence>
<keyword evidence="7" id="KW-0812">Transmembrane</keyword>
<dbReference type="SMART" id="SM00813">
    <property type="entry name" value="Alpha-L-AF_C"/>
    <property type="match status" value="1"/>
</dbReference>
<dbReference type="PANTHER" id="PTHR43576:SF3">
    <property type="entry name" value="ALPHA-L-ARABINOFURANOSIDASE C"/>
    <property type="match status" value="1"/>
</dbReference>
<evidence type="ECO:0000256" key="3">
    <source>
        <dbReference type="ARBA" id="ARBA00012670"/>
    </source>
</evidence>